<dbReference type="OrthoDB" id="10448615at2759"/>
<dbReference type="Proteomes" id="UP000504636">
    <property type="component" value="Unplaced"/>
</dbReference>
<evidence type="ECO:0000256" key="1">
    <source>
        <dbReference type="SAM" id="MobiDB-lite"/>
    </source>
</evidence>
<gene>
    <name evidence="2 4" type="ORF">BDZ99DRAFT_503086</name>
</gene>
<feature type="region of interest" description="Disordered" evidence="1">
    <location>
        <begin position="294"/>
        <end position="319"/>
    </location>
</feature>
<feature type="compositionally biased region" description="Basic and acidic residues" evidence="1">
    <location>
        <begin position="58"/>
        <end position="69"/>
    </location>
</feature>
<evidence type="ECO:0000313" key="4">
    <source>
        <dbReference type="RefSeq" id="XP_033570855.1"/>
    </source>
</evidence>
<accession>A0A6A6Y4W6</accession>
<feature type="compositionally biased region" description="Polar residues" evidence="1">
    <location>
        <begin position="107"/>
        <end position="124"/>
    </location>
</feature>
<organism evidence="2">
    <name type="scientific">Mytilinidion resinicola</name>
    <dbReference type="NCBI Taxonomy" id="574789"/>
    <lineage>
        <taxon>Eukaryota</taxon>
        <taxon>Fungi</taxon>
        <taxon>Dikarya</taxon>
        <taxon>Ascomycota</taxon>
        <taxon>Pezizomycotina</taxon>
        <taxon>Dothideomycetes</taxon>
        <taxon>Pleosporomycetidae</taxon>
        <taxon>Mytilinidiales</taxon>
        <taxon>Mytilinidiaceae</taxon>
        <taxon>Mytilinidion</taxon>
    </lineage>
</organism>
<feature type="region of interest" description="Disordered" evidence="1">
    <location>
        <begin position="1"/>
        <end position="77"/>
    </location>
</feature>
<feature type="compositionally biased region" description="Basic and acidic residues" evidence="1">
    <location>
        <begin position="94"/>
        <end position="103"/>
    </location>
</feature>
<dbReference type="RefSeq" id="XP_033570855.1">
    <property type="nucleotide sequence ID" value="XM_033723940.1"/>
</dbReference>
<feature type="region of interest" description="Disordered" evidence="1">
    <location>
        <begin position="399"/>
        <end position="497"/>
    </location>
</feature>
<name>A0A6A6Y4W6_9PEZI</name>
<keyword evidence="3" id="KW-1185">Reference proteome</keyword>
<protein>
    <submittedName>
        <fullName evidence="2 4">Uncharacterized protein</fullName>
    </submittedName>
</protein>
<dbReference type="AlphaFoldDB" id="A0A6A6Y4W6"/>
<feature type="compositionally biased region" description="Polar residues" evidence="1">
    <location>
        <begin position="165"/>
        <end position="175"/>
    </location>
</feature>
<reference evidence="4" key="2">
    <citation type="submission" date="2020-04" db="EMBL/GenBank/DDBJ databases">
        <authorList>
            <consortium name="NCBI Genome Project"/>
        </authorList>
    </citation>
    <scope>NUCLEOTIDE SEQUENCE</scope>
    <source>
        <strain evidence="4">CBS 304.34</strain>
    </source>
</reference>
<feature type="compositionally biased region" description="Polar residues" evidence="1">
    <location>
        <begin position="15"/>
        <end position="32"/>
    </location>
</feature>
<evidence type="ECO:0000313" key="2">
    <source>
        <dbReference type="EMBL" id="KAF2803891.1"/>
    </source>
</evidence>
<reference evidence="4" key="3">
    <citation type="submission" date="2025-04" db="UniProtKB">
        <authorList>
            <consortium name="RefSeq"/>
        </authorList>
    </citation>
    <scope>IDENTIFICATION</scope>
    <source>
        <strain evidence="4">CBS 304.34</strain>
    </source>
</reference>
<proteinExistence type="predicted"/>
<dbReference type="GeneID" id="54464833"/>
<feature type="region of interest" description="Disordered" evidence="1">
    <location>
        <begin position="94"/>
        <end position="205"/>
    </location>
</feature>
<reference evidence="2 4" key="1">
    <citation type="journal article" date="2020" name="Stud. Mycol.">
        <title>101 Dothideomycetes genomes: a test case for predicting lifestyles and emergence of pathogens.</title>
        <authorList>
            <person name="Haridas S."/>
            <person name="Albert R."/>
            <person name="Binder M."/>
            <person name="Bloem J."/>
            <person name="Labutti K."/>
            <person name="Salamov A."/>
            <person name="Andreopoulos B."/>
            <person name="Baker S."/>
            <person name="Barry K."/>
            <person name="Bills G."/>
            <person name="Bluhm B."/>
            <person name="Cannon C."/>
            <person name="Castanera R."/>
            <person name="Culley D."/>
            <person name="Daum C."/>
            <person name="Ezra D."/>
            <person name="Gonzalez J."/>
            <person name="Henrissat B."/>
            <person name="Kuo A."/>
            <person name="Liang C."/>
            <person name="Lipzen A."/>
            <person name="Lutzoni F."/>
            <person name="Magnuson J."/>
            <person name="Mondo S."/>
            <person name="Nolan M."/>
            <person name="Ohm R."/>
            <person name="Pangilinan J."/>
            <person name="Park H.-J."/>
            <person name="Ramirez L."/>
            <person name="Alfaro M."/>
            <person name="Sun H."/>
            <person name="Tritt A."/>
            <person name="Yoshinaga Y."/>
            <person name="Zwiers L.-H."/>
            <person name="Turgeon B."/>
            <person name="Goodwin S."/>
            <person name="Spatafora J."/>
            <person name="Crous P."/>
            <person name="Grigoriev I."/>
        </authorList>
    </citation>
    <scope>NUCLEOTIDE SEQUENCE</scope>
    <source>
        <strain evidence="2 4">CBS 304.34</strain>
    </source>
</reference>
<dbReference type="EMBL" id="MU003716">
    <property type="protein sequence ID" value="KAF2803891.1"/>
    <property type="molecule type" value="Genomic_DNA"/>
</dbReference>
<feature type="compositionally biased region" description="Polar residues" evidence="1">
    <location>
        <begin position="421"/>
        <end position="431"/>
    </location>
</feature>
<evidence type="ECO:0000313" key="3">
    <source>
        <dbReference type="Proteomes" id="UP000504636"/>
    </source>
</evidence>
<sequence length="649" mass="72008">MAPPKSSAVSKRKTSASSAANPTLRMTDSTIGSKRKLQTADDDSNDEGKGQTLLNTLDDSRPKKAKPADEVAPSSLMGIAPISLKDKFKDDVAMDDASSKKDGTFVQRMNASNRKFASSKSNKNPVPDTQVIPRPPTSGQAKKQSAVEDSDFIIEDVQEEHDEPQTTLTKANTKTAGKRKADATGASKRKLDSSRTPLALPGESGGPKALTVWRQKWYGTGCEEVLKDRGVWDFYVANWKRLGVKVTTQVKAEALYWHEIEALKAELQHEIEVRGPDFQFRENKTLAESLAELPAKEEDEEQAVAPPTTSKGLKTAKTPTRPEMKVDAAVASLTRDNPLGKTEKKLWKPKPVQTWIALSEEELRKAARKRRVDLTPHPQDQWAHLLAKHDLLDENKPIEDLQSEFDHAKQGKLHADDEAQASPTLPVQSEGTRIENVSPPIAKEAQVEDPDAGEIKVPSTRPVPSKRPEPKKSPSKPKLVSSAGVTKSTSPRMAEKKLRMEQAERLLEEAKRREDDDDFIPALGPAALQVKEGRKKRIDERKLNKAMAEANKLLKKRREAEGDKEWMQDVQQAIFDALKKEQEAGKPVKPMEKLGDGGGSEEKLVTLFAGKSIQWYISNWHASRGIQLSLNCDFNPDDDDDPGFWSEEE</sequence>
<feature type="compositionally biased region" description="Basic and acidic residues" evidence="1">
    <location>
        <begin position="399"/>
        <end position="417"/>
    </location>
</feature>
<feature type="compositionally biased region" description="Acidic residues" evidence="1">
    <location>
        <begin position="148"/>
        <end position="162"/>
    </location>
</feature>